<evidence type="ECO:0000313" key="3">
    <source>
        <dbReference type="Proteomes" id="UP000467700"/>
    </source>
</evidence>
<evidence type="ECO:0000259" key="1">
    <source>
        <dbReference type="Pfam" id="PF07727"/>
    </source>
</evidence>
<dbReference type="EMBL" id="CACVBS010000047">
    <property type="protein sequence ID" value="CAA7265258.1"/>
    <property type="molecule type" value="Genomic_DNA"/>
</dbReference>
<dbReference type="InterPro" id="IPR043502">
    <property type="entry name" value="DNA/RNA_pol_sf"/>
</dbReference>
<name>A0A8S0W6X8_CYCAE</name>
<evidence type="ECO:0000313" key="2">
    <source>
        <dbReference type="EMBL" id="CAA7265258.1"/>
    </source>
</evidence>
<sequence length="347" mass="39400">MVRLLGFERCDMDQAVFFRRRAKALIVVLVHVDDCTIVATSQPLIDAFKIEIDITDLGELHWILGIEVRHVCENRTIFISQRSYIESILRHYGLQDLKPLSIPMDPNVRLTSAQSPLTTDEFAQMRDVPYHAAVGSLMYASLGTHPDITYAVQTVSRFLTKPRIAHWDTVKRIFHYLKGMKELWLSYGGQQKGLVGYADADGSMAEDRHAISGYAFLLHGRAVSWSTKRQEIISLLTTESEYIAATYTSKEALWLRSLISQLFNTSLGSTTLFSDNQSAIALAKDHQYHARTKHINVWFHFIRWIVENGSIRLVYCPTDEMVADTLTKALPSPKVKHFVTELGLISV</sequence>
<feature type="domain" description="Reverse transcriptase Ty1/copia-type" evidence="1">
    <location>
        <begin position="5"/>
        <end position="104"/>
    </location>
</feature>
<dbReference type="PANTHER" id="PTHR11439">
    <property type="entry name" value="GAG-POL-RELATED RETROTRANSPOSON"/>
    <property type="match status" value="1"/>
</dbReference>
<dbReference type="SUPFAM" id="SSF56672">
    <property type="entry name" value="DNA/RNA polymerases"/>
    <property type="match status" value="1"/>
</dbReference>
<proteinExistence type="predicted"/>
<comment type="caution">
    <text evidence="2">The sequence shown here is derived from an EMBL/GenBank/DDBJ whole genome shotgun (WGS) entry which is preliminary data.</text>
</comment>
<keyword evidence="3" id="KW-1185">Reference proteome</keyword>
<dbReference type="InterPro" id="IPR013103">
    <property type="entry name" value="RVT_2"/>
</dbReference>
<dbReference type="Pfam" id="PF07727">
    <property type="entry name" value="RVT_2"/>
    <property type="match status" value="1"/>
</dbReference>
<accession>A0A8S0W6X8</accession>
<dbReference type="CDD" id="cd09272">
    <property type="entry name" value="RNase_HI_RT_Ty1"/>
    <property type="match status" value="1"/>
</dbReference>
<protein>
    <recommendedName>
        <fullName evidence="1">Reverse transcriptase Ty1/copia-type domain-containing protein</fullName>
    </recommendedName>
</protein>
<organism evidence="2 3">
    <name type="scientific">Cyclocybe aegerita</name>
    <name type="common">Black poplar mushroom</name>
    <name type="synonym">Agrocybe aegerita</name>
    <dbReference type="NCBI Taxonomy" id="1973307"/>
    <lineage>
        <taxon>Eukaryota</taxon>
        <taxon>Fungi</taxon>
        <taxon>Dikarya</taxon>
        <taxon>Basidiomycota</taxon>
        <taxon>Agaricomycotina</taxon>
        <taxon>Agaricomycetes</taxon>
        <taxon>Agaricomycetidae</taxon>
        <taxon>Agaricales</taxon>
        <taxon>Agaricineae</taxon>
        <taxon>Bolbitiaceae</taxon>
        <taxon>Cyclocybe</taxon>
    </lineage>
</organism>
<dbReference type="Proteomes" id="UP000467700">
    <property type="component" value="Unassembled WGS sequence"/>
</dbReference>
<dbReference type="AlphaFoldDB" id="A0A8S0W6X8"/>
<gene>
    <name evidence="2" type="ORF">AAE3_LOCUS7495</name>
</gene>
<dbReference type="OrthoDB" id="3344688at2759"/>
<dbReference type="PANTHER" id="PTHR11439:SF467">
    <property type="entry name" value="INTEGRASE CATALYTIC DOMAIN-CONTAINING PROTEIN"/>
    <property type="match status" value="1"/>
</dbReference>
<reference evidence="2 3" key="1">
    <citation type="submission" date="2020-01" db="EMBL/GenBank/DDBJ databases">
        <authorList>
            <person name="Gupta K D."/>
        </authorList>
    </citation>
    <scope>NUCLEOTIDE SEQUENCE [LARGE SCALE GENOMIC DNA]</scope>
</reference>